<feature type="domain" description="RNA-binding protein Tab2-like N-terminal" evidence="1">
    <location>
        <begin position="4"/>
        <end position="114"/>
    </location>
</feature>
<evidence type="ECO:0000259" key="2">
    <source>
        <dbReference type="Pfam" id="PF20429"/>
    </source>
</evidence>
<dbReference type="PANTHER" id="PTHR34556:SF2">
    <property type="entry name" value="PROTEIN TAB2 HOMOLOG, CHLOROPLASTIC"/>
    <property type="match status" value="1"/>
</dbReference>
<dbReference type="InterPro" id="IPR046760">
    <property type="entry name" value="Tab2-like_N"/>
</dbReference>
<sequence length="293" mass="32872">MSKTWELDFYSKPILDENGKKRWEVLICESPTDTCSTEEELLRFSKYCSSSEVNSVWLGDAINEAIAQAGKPPTQIRFFRRQMNNMITKACKDLGITSKPSRRTVALYRWLQERMDTIYPLEPGFQGAGLTPSVQFETPKPERLPDALQGDRWAFVTLEAGSFAEMNEWDIGFGEAFPILGEKSLVPQISTDTIIPGMIVFSNRAKALAGWMSGLELGFLKPELEEPGQVVLETGFNERWILANLTDKTTRAEAAGFAETKDKAQGVHFLAIQTDPNSESFAGFWLLQELNLA</sequence>
<name>A0ABT2MKI2_9CYAN</name>
<comment type="caution">
    <text evidence="3">The sequence shown here is derived from an EMBL/GenBank/DDBJ whole genome shotgun (WGS) entry which is preliminary data.</text>
</comment>
<accession>A0ABT2MKI2</accession>
<dbReference type="InterPro" id="IPR009472">
    <property type="entry name" value="Tab2-like"/>
</dbReference>
<dbReference type="Pfam" id="PF06485">
    <property type="entry name" value="Tab2-like_N"/>
    <property type="match status" value="1"/>
</dbReference>
<proteinExistence type="predicted"/>
<gene>
    <name evidence="3" type="ORF">NG799_02795</name>
</gene>
<evidence type="ECO:0000313" key="3">
    <source>
        <dbReference type="EMBL" id="MCT7965259.1"/>
    </source>
</evidence>
<organism evidence="3 4">
    <name type="scientific">Laspinema palackyanum D2a</name>
    <dbReference type="NCBI Taxonomy" id="2953684"/>
    <lineage>
        <taxon>Bacteria</taxon>
        <taxon>Bacillati</taxon>
        <taxon>Cyanobacteriota</taxon>
        <taxon>Cyanophyceae</taxon>
        <taxon>Oscillatoriophycideae</taxon>
        <taxon>Oscillatoriales</taxon>
        <taxon>Laspinemataceae</taxon>
        <taxon>Laspinema</taxon>
        <taxon>Laspinema palackyanum</taxon>
    </lineage>
</organism>
<dbReference type="EMBL" id="JAMXFF010000002">
    <property type="protein sequence ID" value="MCT7965259.1"/>
    <property type="molecule type" value="Genomic_DNA"/>
</dbReference>
<keyword evidence="4" id="KW-1185">Reference proteome</keyword>
<dbReference type="InterPro" id="IPR046761">
    <property type="entry name" value="Tab2-like_C"/>
</dbReference>
<feature type="domain" description="RNA-binding protein Tab2/Atab2 C-terminal" evidence="2">
    <location>
        <begin position="132"/>
        <end position="288"/>
    </location>
</feature>
<dbReference type="Proteomes" id="UP001525890">
    <property type="component" value="Unassembled WGS sequence"/>
</dbReference>
<protein>
    <submittedName>
        <fullName evidence="3">Tab2/Atab2 family RNA-binding protein</fullName>
    </submittedName>
</protein>
<evidence type="ECO:0000313" key="4">
    <source>
        <dbReference type="Proteomes" id="UP001525890"/>
    </source>
</evidence>
<dbReference type="RefSeq" id="WP_368004961.1">
    <property type="nucleotide sequence ID" value="NZ_JAMXFF010000002.1"/>
</dbReference>
<dbReference type="Pfam" id="PF20429">
    <property type="entry name" value="Tab2-like_C"/>
    <property type="match status" value="1"/>
</dbReference>
<dbReference type="PANTHER" id="PTHR34556">
    <property type="match status" value="1"/>
</dbReference>
<reference evidence="3 4" key="1">
    <citation type="journal article" date="2022" name="Front. Microbiol.">
        <title>High genomic differentiation and limited gene flow indicate recent cryptic speciation within the genus Laspinema (cyanobacteria).</title>
        <authorList>
            <person name="Stanojkovic A."/>
            <person name="Skoupy S."/>
            <person name="Skaloud P."/>
            <person name="Dvorak P."/>
        </authorList>
    </citation>
    <scope>NUCLEOTIDE SEQUENCE [LARGE SCALE GENOMIC DNA]</scope>
    <source>
        <strain evidence="3 4">D2a</strain>
    </source>
</reference>
<evidence type="ECO:0000259" key="1">
    <source>
        <dbReference type="Pfam" id="PF06485"/>
    </source>
</evidence>